<dbReference type="PANTHER" id="PTHR30591:SF1">
    <property type="entry name" value="RECBCD ENZYME SUBUNIT RECC"/>
    <property type="match status" value="1"/>
</dbReference>
<keyword evidence="1 10" id="KW-0540">Nuclease</keyword>
<dbReference type="InterPro" id="IPR006697">
    <property type="entry name" value="RecC"/>
</dbReference>
<evidence type="ECO:0000256" key="1">
    <source>
        <dbReference type="ARBA" id="ARBA00022722"/>
    </source>
</evidence>
<dbReference type="PIRSF" id="PIRSF000980">
    <property type="entry name" value="RecC"/>
    <property type="match status" value="1"/>
</dbReference>
<accession>G2E1S1</accession>
<dbReference type="GO" id="GO:0003678">
    <property type="term" value="F:DNA helicase activity"/>
    <property type="evidence" value="ECO:0007669"/>
    <property type="project" value="UniProtKB-UniRule"/>
</dbReference>
<evidence type="ECO:0000256" key="5">
    <source>
        <dbReference type="ARBA" id="ARBA00022806"/>
    </source>
</evidence>
<keyword evidence="4 10" id="KW-0378">Hydrolase</keyword>
<dbReference type="GO" id="GO:0005524">
    <property type="term" value="F:ATP binding"/>
    <property type="evidence" value="ECO:0007669"/>
    <property type="project" value="UniProtKB-UniRule"/>
</dbReference>
<dbReference type="Gene3D" id="1.10.10.990">
    <property type="match status" value="1"/>
</dbReference>
<dbReference type="Pfam" id="PF17946">
    <property type="entry name" value="RecC_C"/>
    <property type="match status" value="1"/>
</dbReference>
<evidence type="ECO:0000256" key="2">
    <source>
        <dbReference type="ARBA" id="ARBA00022741"/>
    </source>
</evidence>
<keyword evidence="13" id="KW-1185">Reference proteome</keyword>
<keyword evidence="5 10" id="KW-0347">Helicase</keyword>
<proteinExistence type="inferred from homology"/>
<reference evidence="12 13" key="1">
    <citation type="submission" date="2011-06" db="EMBL/GenBank/DDBJ databases">
        <title>The draft genome of Thiorhodococcus drewsii AZ1.</title>
        <authorList>
            <consortium name="US DOE Joint Genome Institute (JGI-PGF)"/>
            <person name="Lucas S."/>
            <person name="Han J."/>
            <person name="Lapidus A."/>
            <person name="Cheng J.-F."/>
            <person name="Goodwin L."/>
            <person name="Pitluck S."/>
            <person name="Peters L."/>
            <person name="Land M.L."/>
            <person name="Hauser L."/>
            <person name="Vogl K."/>
            <person name="Liu Z."/>
            <person name="Imhoff J."/>
            <person name="Thiel V."/>
            <person name="Frigaard N.-U."/>
            <person name="Bryant D.A."/>
            <person name="Woyke T.J."/>
        </authorList>
    </citation>
    <scope>NUCLEOTIDE SEQUENCE [LARGE SCALE GENOMIC DNA]</scope>
    <source>
        <strain evidence="12 13">AZ1</strain>
    </source>
</reference>
<dbReference type="GO" id="GO:0009338">
    <property type="term" value="C:exodeoxyribonuclease V complex"/>
    <property type="evidence" value="ECO:0007669"/>
    <property type="project" value="InterPro"/>
</dbReference>
<keyword evidence="3 10" id="KW-0227">DNA damage</keyword>
<evidence type="ECO:0000256" key="3">
    <source>
        <dbReference type="ARBA" id="ARBA00022763"/>
    </source>
</evidence>
<protein>
    <recommendedName>
        <fullName evidence="10">RecBCD enzyme subunit RecC</fullName>
    </recommendedName>
    <alternativeName>
        <fullName evidence="10">Exonuclease V subunit RecC</fullName>
        <shortName evidence="10">ExoV subunit RecC</shortName>
    </alternativeName>
    <alternativeName>
        <fullName evidence="10">Helicase/nuclease RecBCD subunit RecC</fullName>
    </alternativeName>
</protein>
<dbReference type="Pfam" id="PF04257">
    <property type="entry name" value="Exonuc_V_gamma"/>
    <property type="match status" value="1"/>
</dbReference>
<dbReference type="EMBL" id="AFWT01000014">
    <property type="protein sequence ID" value="EGV31129.1"/>
    <property type="molecule type" value="Genomic_DNA"/>
</dbReference>
<dbReference type="InterPro" id="IPR027417">
    <property type="entry name" value="P-loop_NTPase"/>
</dbReference>
<dbReference type="Gene3D" id="1.10.10.160">
    <property type="match status" value="1"/>
</dbReference>
<comment type="function">
    <text evidence="10">A helicase/nuclease that prepares dsDNA breaks (DSB) for recombinational DNA repair. Binds to DSBs and unwinds DNA via a highly rapid and processive ATP-dependent bidirectional helicase activity. Unwinds dsDNA until it encounters a Chi (crossover hotspot instigator) sequence from the 3' direction. Cuts ssDNA a few nucleotides 3' to the Chi site. The properties and activities of the enzyme are changed at Chi. The Chi-altered holoenzyme produces a long 3'-ssDNA overhang and facilitates RecA-binding to the ssDNA for homologous DNA recombination and repair. Holoenzyme degrades any linearized DNA that is unable to undergo homologous recombination. In the holoenzyme this subunit recognizes the wild-type Chi sequence, and when added to isolated RecB increases its ATP-dependent helicase processivity.</text>
</comment>
<name>G2E1S1_9GAMM</name>
<gene>
    <name evidence="10" type="primary">recC</name>
    <name evidence="12" type="ORF">ThidrDRAFT_2234</name>
</gene>
<dbReference type="AlphaFoldDB" id="G2E1S1"/>
<dbReference type="PATRIC" id="fig|765913.3.peg.2273"/>
<dbReference type="NCBIfam" id="TIGR01450">
    <property type="entry name" value="recC"/>
    <property type="match status" value="1"/>
</dbReference>
<dbReference type="InterPro" id="IPR041500">
    <property type="entry name" value="RecC_C"/>
</dbReference>
<keyword evidence="7 10" id="KW-0067">ATP-binding</keyword>
<keyword evidence="8 10" id="KW-0238">DNA-binding</keyword>
<dbReference type="SUPFAM" id="SSF52980">
    <property type="entry name" value="Restriction endonuclease-like"/>
    <property type="match status" value="1"/>
</dbReference>
<dbReference type="GO" id="GO:0008854">
    <property type="term" value="F:exodeoxyribonuclease V activity"/>
    <property type="evidence" value="ECO:0007669"/>
    <property type="project" value="InterPro"/>
</dbReference>
<comment type="caution">
    <text evidence="12">The sequence shown here is derived from an EMBL/GenBank/DDBJ whole genome shotgun (WGS) entry which is preliminary data.</text>
</comment>
<dbReference type="HAMAP" id="MF_01486">
    <property type="entry name" value="RecC"/>
    <property type="match status" value="1"/>
</dbReference>
<dbReference type="Gene3D" id="3.40.50.300">
    <property type="entry name" value="P-loop containing nucleotide triphosphate hydrolases"/>
    <property type="match status" value="2"/>
</dbReference>
<evidence type="ECO:0000256" key="9">
    <source>
        <dbReference type="ARBA" id="ARBA00023204"/>
    </source>
</evidence>
<dbReference type="InterPro" id="IPR013986">
    <property type="entry name" value="DExx_box_DNA_helicase_dom_sf"/>
</dbReference>
<dbReference type="PANTHER" id="PTHR30591">
    <property type="entry name" value="RECBCD ENZYME SUBUNIT RECC"/>
    <property type="match status" value="1"/>
</dbReference>
<organism evidence="12 13">
    <name type="scientific">Thiorhodococcus drewsii AZ1</name>
    <dbReference type="NCBI Taxonomy" id="765913"/>
    <lineage>
        <taxon>Bacteria</taxon>
        <taxon>Pseudomonadati</taxon>
        <taxon>Pseudomonadota</taxon>
        <taxon>Gammaproteobacteria</taxon>
        <taxon>Chromatiales</taxon>
        <taxon>Chromatiaceae</taxon>
        <taxon>Thiorhodococcus</taxon>
    </lineage>
</organism>
<dbReference type="InterPro" id="IPR011335">
    <property type="entry name" value="Restrct_endonuc-II-like"/>
</dbReference>
<keyword evidence="2 10" id="KW-0547">Nucleotide-binding</keyword>
<evidence type="ECO:0000256" key="4">
    <source>
        <dbReference type="ARBA" id="ARBA00022801"/>
    </source>
</evidence>
<dbReference type="GO" id="GO:0000724">
    <property type="term" value="P:double-strand break repair via homologous recombination"/>
    <property type="evidence" value="ECO:0007669"/>
    <property type="project" value="UniProtKB-UniRule"/>
</dbReference>
<dbReference type="eggNOG" id="COG1330">
    <property type="taxonomic scope" value="Bacteria"/>
</dbReference>
<dbReference type="GO" id="GO:0003677">
    <property type="term" value="F:DNA binding"/>
    <property type="evidence" value="ECO:0007669"/>
    <property type="project" value="UniProtKB-UniRule"/>
</dbReference>
<evidence type="ECO:0000313" key="13">
    <source>
        <dbReference type="Proteomes" id="UP000004200"/>
    </source>
</evidence>
<dbReference type="Gene3D" id="3.40.50.10930">
    <property type="match status" value="1"/>
</dbReference>
<evidence type="ECO:0000256" key="6">
    <source>
        <dbReference type="ARBA" id="ARBA00022839"/>
    </source>
</evidence>
<feature type="domain" description="RecC C-terminal" evidence="11">
    <location>
        <begin position="860"/>
        <end position="1102"/>
    </location>
</feature>
<evidence type="ECO:0000256" key="8">
    <source>
        <dbReference type="ARBA" id="ARBA00023125"/>
    </source>
</evidence>
<dbReference type="Proteomes" id="UP000004200">
    <property type="component" value="Unassembled WGS sequence"/>
</dbReference>
<comment type="similarity">
    <text evidence="10">Belongs to the RecC family.</text>
</comment>
<dbReference type="SUPFAM" id="SSF52540">
    <property type="entry name" value="P-loop containing nucleoside triphosphate hydrolases"/>
    <property type="match status" value="2"/>
</dbReference>
<evidence type="ECO:0000313" key="12">
    <source>
        <dbReference type="EMBL" id="EGV31129.1"/>
    </source>
</evidence>
<dbReference type="OrthoDB" id="9762834at2"/>
<evidence type="ECO:0000256" key="10">
    <source>
        <dbReference type="HAMAP-Rule" id="MF_01486"/>
    </source>
</evidence>
<sequence>MSEQVDDWPCGFMLIQGNRLELLRSLMVTWMKRYPLDPLENELVLVQSNGIAQWLQLALAADPREDDSGGCGIAAAMRILLPGRFIWEAYRRVLGDLPASSPFDKAPLTWRLYRLLGTLDQGEDGDWRAPLTGFLAGEDAERRRHQLAARLADLYDQYQVYRADWLDAWEQGQDILIRPNGERSALDPSQQWQPALWRALRDDIATDPSLDDGPFGRASRASVHLRFLDAARSPSTPDEAEALPRRIILFGISSLPRQSLEVLEALAGHSQVMLFVHNPSRHYWGDIVEGRDLFRRAYRRSAARKVPEGLDEDALHLHGHPLLAAWGKQGRDYIRLLDEHDQREQYEPRFQSQSLEIDLFESPGEDSLLKQLQSDILELRPLHERREDGTEIDPTGDRSLEFLVAHSPQREIEILQDQLLDAFERTAQTDRPLQPREVLVMVPDIDTYAPHIEAVFGRLAPKDPRFIPFHLSDQGLRHRNPLLIGLESLLGLPSSRFAVSELLDLLDIPALRARFGIEETDLPRLRRWVAGANIRWGLDAHQRAALDLPDGLEQNTWRFGLRRMLLGFASAGGGPWCGVEPYDEIGGLDAALLGPLAELLETLDDYWGQLQETRRPTEWTALIVNLLADAFAETGDADGLAIAQVQQALEHWEDQCRLAGATEESLPLEVVREAILSEIDQPTLSQRFLAGAVNFATLMPMRAIPFRHIWLLGMNDGDYPRSRRPADFDLMANDYRPGDRSRREDDRYLFLEALLSARERLVIGWVGRSIRDNAVRPPSVLVGQLRDHIAAGWRLPGGSGQDLLKALTTEHPLQPFSRRYFESGRDPNLFTYAKEWRLVHEDRATGIEPPPRLSTPILDAPIGLKTLGRFLRHPVASFYQERLALHFTEADDTADDEETFDLDSLRNWALQDNLVQWVASRLHQDPSTDVDATLEHNVRRLARAGHLPLPPFDGVWIASLTENLREPIATYQGWLHDYPEQCPSQRLILERPGIRLEDSLENLRQNADDQRLMLRLQASRLHSGNDLKWYQLVRHWPVHLAAQLEGPVVTRILGPETDLALEPLPTEQARALLEDLLDAYLEGMTALQPLACRTGFALLRSRDGRSADPASIYEDGYDRTGEMRDHPGYARFWPSYDRLAADPAFETLVERLYRPLFDHLSADPAPCQEGDLA</sequence>
<comment type="miscellaneous">
    <text evidence="10">In the RecBCD complex, RecB has a slow 3'-5' helicase, an exonuclease activity and loads RecA onto ssDNA, RecD has a fast 5'-3' helicase activity, while RecC stimulates the ATPase and processivity of the RecB helicase and contributes to recognition of the Chi site.</text>
</comment>
<keyword evidence="9 10" id="KW-0234">DNA repair</keyword>
<keyword evidence="6 10" id="KW-0269">Exonuclease</keyword>
<dbReference type="STRING" id="765913.ThidrDRAFT_2234"/>
<evidence type="ECO:0000259" key="11">
    <source>
        <dbReference type="Pfam" id="PF17946"/>
    </source>
</evidence>
<comment type="subunit">
    <text evidence="10">Heterotrimer of RecB, RecC and RecD. All subunits contribute to DNA-binding.</text>
</comment>
<evidence type="ECO:0000256" key="7">
    <source>
        <dbReference type="ARBA" id="ARBA00022840"/>
    </source>
</evidence>